<keyword evidence="1" id="KW-0732">Signal</keyword>
<feature type="signal peptide" evidence="1">
    <location>
        <begin position="1"/>
        <end position="24"/>
    </location>
</feature>
<dbReference type="OrthoDB" id="5844311at2759"/>
<dbReference type="Proteomes" id="UP000095284">
    <property type="component" value="Unplaced"/>
</dbReference>
<proteinExistence type="predicted"/>
<protein>
    <submittedName>
        <fullName evidence="2">(pine wood nematode) hypothetical protein</fullName>
    </submittedName>
</protein>
<sequence length="77" mass="8602">MRTDALLKVAIFLFLAILAQLGQAGPILESTNDLTALKMLRNYMERYGEPDGDVGYVVLDDMRSNKRGMGPRPLRFG</sequence>
<evidence type="ECO:0000313" key="5">
    <source>
        <dbReference type="WBParaSite" id="BXY_0389500.1"/>
    </source>
</evidence>
<dbReference type="EMBL" id="CAJFDI010000005">
    <property type="protein sequence ID" value="CAD5231453.1"/>
    <property type="molecule type" value="Genomic_DNA"/>
</dbReference>
<dbReference type="EMBL" id="CAJFCV020000005">
    <property type="protein sequence ID" value="CAG9122628.1"/>
    <property type="molecule type" value="Genomic_DNA"/>
</dbReference>
<name>A0A1I7RT41_BURXY</name>
<evidence type="ECO:0000313" key="4">
    <source>
        <dbReference type="Proteomes" id="UP000659654"/>
    </source>
</evidence>
<gene>
    <name evidence="2" type="ORF">BXYJ_LOCUS11549</name>
</gene>
<evidence type="ECO:0000313" key="3">
    <source>
        <dbReference type="Proteomes" id="UP000095284"/>
    </source>
</evidence>
<accession>A0A1I7RT41</accession>
<dbReference type="Proteomes" id="UP000659654">
    <property type="component" value="Unassembled WGS sequence"/>
</dbReference>
<reference evidence="2" key="2">
    <citation type="submission" date="2020-09" db="EMBL/GenBank/DDBJ databases">
        <authorList>
            <person name="Kikuchi T."/>
        </authorList>
    </citation>
    <scope>NUCLEOTIDE SEQUENCE</scope>
    <source>
        <strain evidence="2">Ka4C1</strain>
    </source>
</reference>
<evidence type="ECO:0000256" key="1">
    <source>
        <dbReference type="SAM" id="SignalP"/>
    </source>
</evidence>
<dbReference type="AlphaFoldDB" id="A0A1I7RT41"/>
<dbReference type="WBParaSite" id="BXY_0389500.1">
    <property type="protein sequence ID" value="BXY_0389500.1"/>
    <property type="gene ID" value="BXY_0389500"/>
</dbReference>
<organism evidence="3 5">
    <name type="scientific">Bursaphelenchus xylophilus</name>
    <name type="common">Pinewood nematode worm</name>
    <name type="synonym">Aphelenchoides xylophilus</name>
    <dbReference type="NCBI Taxonomy" id="6326"/>
    <lineage>
        <taxon>Eukaryota</taxon>
        <taxon>Metazoa</taxon>
        <taxon>Ecdysozoa</taxon>
        <taxon>Nematoda</taxon>
        <taxon>Chromadorea</taxon>
        <taxon>Rhabditida</taxon>
        <taxon>Tylenchina</taxon>
        <taxon>Tylenchomorpha</taxon>
        <taxon>Aphelenchoidea</taxon>
        <taxon>Aphelenchoididae</taxon>
        <taxon>Bursaphelenchus</taxon>
    </lineage>
</organism>
<dbReference type="Proteomes" id="UP000582659">
    <property type="component" value="Unassembled WGS sequence"/>
</dbReference>
<reference evidence="5" key="1">
    <citation type="submission" date="2016-11" db="UniProtKB">
        <authorList>
            <consortium name="WormBaseParasite"/>
        </authorList>
    </citation>
    <scope>IDENTIFICATION</scope>
</reference>
<evidence type="ECO:0000313" key="2">
    <source>
        <dbReference type="EMBL" id="CAD5231453.1"/>
    </source>
</evidence>
<feature type="chain" id="PRO_5035399528" evidence="1">
    <location>
        <begin position="25"/>
        <end position="77"/>
    </location>
</feature>
<keyword evidence="4" id="KW-1185">Reference proteome</keyword>